<dbReference type="InterPro" id="IPR036280">
    <property type="entry name" value="Multihaem_cyt_sf"/>
</dbReference>
<dbReference type="Gene3D" id="1.10.1130.10">
    <property type="entry name" value="Flavocytochrome C3, Chain A"/>
    <property type="match status" value="1"/>
</dbReference>
<dbReference type="EMBL" id="FNQN01000001">
    <property type="protein sequence ID" value="SDZ77091.1"/>
    <property type="molecule type" value="Genomic_DNA"/>
</dbReference>
<dbReference type="STRING" id="37625.SAMN05660420_00224"/>
<evidence type="ECO:0000256" key="1">
    <source>
        <dbReference type="ARBA" id="ARBA00022729"/>
    </source>
</evidence>
<feature type="chain" id="PRO_5011673693" evidence="2">
    <location>
        <begin position="23"/>
        <end position="281"/>
    </location>
</feature>
<dbReference type="CDD" id="cd08168">
    <property type="entry name" value="Cytochrom_C3"/>
    <property type="match status" value="1"/>
</dbReference>
<sequence length="281" mass="30698">MTRKIIMSLFLFLASTVAPLWAVDFDHDAHVEEYVVDADCATCHVSEADSIIPKTDICLECHDAELIDEIVLPETKTHGPIWSLNHGPVAKGNAIDCASCHEQSSCLDCHKAGFANEMGDLGNNMNNVHRSDFSVTHPLAARSGQNRCNSCHEARFCSDCHDAWQFKTDDIGSPSHRRTFDLGIEDADIDVIHAGINSSLSCDTCHSSASMDFHSWSIGHAREARRSLASCQACHPEGDACLRCHSARGGAIGFNPHPKDWDDIKGNISDASNGKTCRKCH</sequence>
<evidence type="ECO:0000313" key="3">
    <source>
        <dbReference type="EMBL" id="SDZ77091.1"/>
    </source>
</evidence>
<dbReference type="OrthoDB" id="9788951at2"/>
<dbReference type="InterPro" id="IPR051829">
    <property type="entry name" value="Multiheme_Cytochr_ET"/>
</dbReference>
<organism evidence="3 4">
    <name type="scientific">Desulfuromusa kysingii</name>
    <dbReference type="NCBI Taxonomy" id="37625"/>
    <lineage>
        <taxon>Bacteria</taxon>
        <taxon>Pseudomonadati</taxon>
        <taxon>Thermodesulfobacteriota</taxon>
        <taxon>Desulfuromonadia</taxon>
        <taxon>Desulfuromonadales</taxon>
        <taxon>Geopsychrobacteraceae</taxon>
        <taxon>Desulfuromusa</taxon>
    </lineage>
</organism>
<dbReference type="GO" id="GO:0016491">
    <property type="term" value="F:oxidoreductase activity"/>
    <property type="evidence" value="ECO:0007669"/>
    <property type="project" value="TreeGrafter"/>
</dbReference>
<dbReference type="AlphaFoldDB" id="A0A1H3VQX0"/>
<dbReference type="Proteomes" id="UP000199409">
    <property type="component" value="Unassembled WGS sequence"/>
</dbReference>
<dbReference type="RefSeq" id="WP_092344091.1">
    <property type="nucleotide sequence ID" value="NZ_FNQN01000001.1"/>
</dbReference>
<keyword evidence="4" id="KW-1185">Reference proteome</keyword>
<reference evidence="3 4" key="1">
    <citation type="submission" date="2016-10" db="EMBL/GenBank/DDBJ databases">
        <authorList>
            <person name="de Groot N.N."/>
        </authorList>
    </citation>
    <scope>NUCLEOTIDE SEQUENCE [LARGE SCALE GENOMIC DNA]</scope>
    <source>
        <strain evidence="3 4">DSM 7343</strain>
    </source>
</reference>
<dbReference type="PANTHER" id="PTHR35038:SF6">
    <property type="entry name" value="SURFACE LOCALIZED DECAHEME CYTOCHROME C LIPOPROTEIN"/>
    <property type="match status" value="1"/>
</dbReference>
<dbReference type="SUPFAM" id="SSF48695">
    <property type="entry name" value="Multiheme cytochromes"/>
    <property type="match status" value="1"/>
</dbReference>
<keyword evidence="1 2" id="KW-0732">Signal</keyword>
<evidence type="ECO:0000313" key="4">
    <source>
        <dbReference type="Proteomes" id="UP000199409"/>
    </source>
</evidence>
<accession>A0A1H3VQX0</accession>
<name>A0A1H3VQX0_9BACT</name>
<feature type="signal peptide" evidence="2">
    <location>
        <begin position="1"/>
        <end position="22"/>
    </location>
</feature>
<gene>
    <name evidence="3" type="ORF">SAMN05660420_00224</name>
</gene>
<dbReference type="PANTHER" id="PTHR35038">
    <property type="entry name" value="DISSIMILATORY SULFITE REDUCTASE SIRA"/>
    <property type="match status" value="1"/>
</dbReference>
<protein>
    <submittedName>
        <fullName evidence="3">Uncharacterized protein</fullName>
    </submittedName>
</protein>
<evidence type="ECO:0000256" key="2">
    <source>
        <dbReference type="SAM" id="SignalP"/>
    </source>
</evidence>
<proteinExistence type="predicted"/>